<evidence type="ECO:0000256" key="1">
    <source>
        <dbReference type="ARBA" id="ARBA00006479"/>
    </source>
</evidence>
<dbReference type="CDD" id="cd24061">
    <property type="entry name" value="ASKHA_NBD_ROK_SgGLK-like"/>
    <property type="match status" value="1"/>
</dbReference>
<evidence type="ECO:0000256" key="5">
    <source>
        <dbReference type="ARBA" id="ARBA00022741"/>
    </source>
</evidence>
<gene>
    <name evidence="9" type="ordered locus">FraEuI1c_1808</name>
</gene>
<dbReference type="GO" id="GO:0004340">
    <property type="term" value="F:glucokinase activity"/>
    <property type="evidence" value="ECO:0007669"/>
    <property type="project" value="UniProtKB-EC"/>
</dbReference>
<dbReference type="EMBL" id="CP002299">
    <property type="protein sequence ID" value="ADP79864.1"/>
    <property type="molecule type" value="Genomic_DNA"/>
</dbReference>
<organism evidence="9 10">
    <name type="scientific">Pseudofrankia inefficax (strain DSM 45817 / CECT 9037 / DDB 130130 / EuI1c)</name>
    <name type="common">Frankia inefficax</name>
    <dbReference type="NCBI Taxonomy" id="298654"/>
    <lineage>
        <taxon>Bacteria</taxon>
        <taxon>Bacillati</taxon>
        <taxon>Actinomycetota</taxon>
        <taxon>Actinomycetes</taxon>
        <taxon>Frankiales</taxon>
        <taxon>Frankiaceae</taxon>
        <taxon>Pseudofrankia</taxon>
    </lineage>
</organism>
<dbReference type="AlphaFoldDB" id="E3JBJ2"/>
<keyword evidence="10" id="KW-1185">Reference proteome</keyword>
<keyword evidence="7" id="KW-0067">ATP-binding</keyword>
<dbReference type="GO" id="GO:0006096">
    <property type="term" value="P:glycolytic process"/>
    <property type="evidence" value="ECO:0007669"/>
    <property type="project" value="InterPro"/>
</dbReference>
<sequence>MSSSTDSGPTRSAASTAPPTRLAIGVDVGGTKVAAGVVDERGHILGSVRRPTPGHEPRLVADTIAEVVGELQVRHATGPATPIGIGAAGWLDRDGARVMFAPNLAGWRDEPLRDIISARLGRPVVVDNDANTMAWAEYRFGAGRGCTELCCVTVGTGIGSGLVLDGKVRHGAFGVGAEYGHMQVVPAGLPCGCGSQGCWEQYASGRALVRHAREITGSSPEAGRSLLALAGGDLARLTGPDVTAAAREGDPAAVKCFEEVGHWLGQGLASLASVLDPARFVIGGGVSDAGELLLGPARAQFRCALAGRGHRPEAEIVLAELGPDAGFVGAADLARAGTVGRA</sequence>
<dbReference type="Pfam" id="PF00480">
    <property type="entry name" value="ROK"/>
    <property type="match status" value="1"/>
</dbReference>
<dbReference type="Proteomes" id="UP000002484">
    <property type="component" value="Chromosome"/>
</dbReference>
<protein>
    <recommendedName>
        <fullName evidence="3">Glucokinase</fullName>
        <ecNumber evidence="2">2.7.1.2</ecNumber>
    </recommendedName>
    <alternativeName>
        <fullName evidence="8">Glucose kinase</fullName>
    </alternativeName>
</protein>
<name>E3JBJ2_PSEI1</name>
<accession>E3JBJ2</accession>
<dbReference type="InterPro" id="IPR000600">
    <property type="entry name" value="ROK"/>
</dbReference>
<comment type="similarity">
    <text evidence="1">Belongs to the ROK (NagC/XylR) family.</text>
</comment>
<dbReference type="InterPro" id="IPR004654">
    <property type="entry name" value="ROK_glcA"/>
</dbReference>
<evidence type="ECO:0000256" key="8">
    <source>
        <dbReference type="ARBA" id="ARBA00032386"/>
    </source>
</evidence>
<dbReference type="eggNOG" id="COG1940">
    <property type="taxonomic scope" value="Bacteria"/>
</dbReference>
<keyword evidence="5" id="KW-0547">Nucleotide-binding</keyword>
<dbReference type="EC" id="2.7.1.2" evidence="2"/>
<evidence type="ECO:0000313" key="9">
    <source>
        <dbReference type="EMBL" id="ADP79864.1"/>
    </source>
</evidence>
<dbReference type="InParanoid" id="E3JBJ2"/>
<dbReference type="Gene3D" id="3.30.420.40">
    <property type="match status" value="2"/>
</dbReference>
<dbReference type="PANTHER" id="PTHR18964">
    <property type="entry name" value="ROK (REPRESSOR, ORF, KINASE) FAMILY"/>
    <property type="match status" value="1"/>
</dbReference>
<dbReference type="NCBIfam" id="TIGR00744">
    <property type="entry name" value="ROK_glcA_fam"/>
    <property type="match status" value="1"/>
</dbReference>
<evidence type="ECO:0000256" key="3">
    <source>
        <dbReference type="ARBA" id="ARBA00014701"/>
    </source>
</evidence>
<proteinExistence type="inferred from homology"/>
<dbReference type="SUPFAM" id="SSF53067">
    <property type="entry name" value="Actin-like ATPase domain"/>
    <property type="match status" value="1"/>
</dbReference>
<dbReference type="PROSITE" id="PS01125">
    <property type="entry name" value="ROK"/>
    <property type="match status" value="1"/>
</dbReference>
<dbReference type="STRING" id="298654.FraEuI1c_1808"/>
<keyword evidence="6 9" id="KW-0418">Kinase</keyword>
<dbReference type="RefSeq" id="WP_013422983.1">
    <property type="nucleotide sequence ID" value="NC_014666.1"/>
</dbReference>
<evidence type="ECO:0000256" key="6">
    <source>
        <dbReference type="ARBA" id="ARBA00022777"/>
    </source>
</evidence>
<keyword evidence="4" id="KW-0808">Transferase</keyword>
<evidence type="ECO:0000256" key="4">
    <source>
        <dbReference type="ARBA" id="ARBA00022679"/>
    </source>
</evidence>
<dbReference type="PANTHER" id="PTHR18964:SF173">
    <property type="entry name" value="GLUCOKINASE"/>
    <property type="match status" value="1"/>
</dbReference>
<dbReference type="InterPro" id="IPR043129">
    <property type="entry name" value="ATPase_NBD"/>
</dbReference>
<dbReference type="KEGG" id="fri:FraEuI1c_1808"/>
<dbReference type="HOGENOM" id="CLU_036604_0_0_11"/>
<dbReference type="GO" id="GO:0005737">
    <property type="term" value="C:cytoplasm"/>
    <property type="evidence" value="ECO:0007669"/>
    <property type="project" value="InterPro"/>
</dbReference>
<evidence type="ECO:0000256" key="7">
    <source>
        <dbReference type="ARBA" id="ARBA00022840"/>
    </source>
</evidence>
<dbReference type="GO" id="GO:0005524">
    <property type="term" value="F:ATP binding"/>
    <property type="evidence" value="ECO:0007669"/>
    <property type="project" value="UniProtKB-KW"/>
</dbReference>
<dbReference type="InterPro" id="IPR049874">
    <property type="entry name" value="ROK_cs"/>
</dbReference>
<evidence type="ECO:0000313" key="10">
    <source>
        <dbReference type="Proteomes" id="UP000002484"/>
    </source>
</evidence>
<reference evidence="9 10" key="1">
    <citation type="submission" date="2010-10" db="EMBL/GenBank/DDBJ databases">
        <title>Complete sequence of Frankia sp. EuI1c.</title>
        <authorList>
            <consortium name="US DOE Joint Genome Institute"/>
            <person name="Lucas S."/>
            <person name="Copeland A."/>
            <person name="Lapidus A."/>
            <person name="Cheng J.-F."/>
            <person name="Bruce D."/>
            <person name="Goodwin L."/>
            <person name="Pitluck S."/>
            <person name="Chertkov O."/>
            <person name="Detter J.C."/>
            <person name="Han C."/>
            <person name="Tapia R."/>
            <person name="Land M."/>
            <person name="Hauser L."/>
            <person name="Jeffries C."/>
            <person name="Kyrpides N."/>
            <person name="Ivanova N."/>
            <person name="Mikhailova N."/>
            <person name="Beauchemin N."/>
            <person name="Sen A."/>
            <person name="Sur S.A."/>
            <person name="Gtari M."/>
            <person name="Wall L."/>
            <person name="Tisa L."/>
            <person name="Woyke T."/>
        </authorList>
    </citation>
    <scope>NUCLEOTIDE SEQUENCE [LARGE SCALE GENOMIC DNA]</scope>
    <source>
        <strain evidence="10">DSM 45817 / CECT 9037 / EuI1c</strain>
    </source>
</reference>
<evidence type="ECO:0000256" key="2">
    <source>
        <dbReference type="ARBA" id="ARBA00012323"/>
    </source>
</evidence>